<gene>
    <name evidence="3" type="ORF">E0486_09660</name>
</gene>
<feature type="signal peptide" evidence="1">
    <location>
        <begin position="1"/>
        <end position="19"/>
    </location>
</feature>
<dbReference type="AlphaFoldDB" id="A0A4R4E3B8"/>
<comment type="caution">
    <text evidence="3">The sequence shown here is derived from an EMBL/GenBank/DDBJ whole genome shotgun (WGS) entry which is preliminary data.</text>
</comment>
<dbReference type="Pfam" id="PF24289">
    <property type="entry name" value="DUF7477"/>
    <property type="match status" value="1"/>
</dbReference>
<dbReference type="InterPro" id="IPR055900">
    <property type="entry name" value="DUF7477"/>
</dbReference>
<organism evidence="3 4">
    <name type="scientific">Flaviaesturariibacter aridisoli</name>
    <dbReference type="NCBI Taxonomy" id="2545761"/>
    <lineage>
        <taxon>Bacteria</taxon>
        <taxon>Pseudomonadati</taxon>
        <taxon>Bacteroidota</taxon>
        <taxon>Chitinophagia</taxon>
        <taxon>Chitinophagales</taxon>
        <taxon>Chitinophagaceae</taxon>
        <taxon>Flaviaestuariibacter</taxon>
    </lineage>
</organism>
<evidence type="ECO:0000313" key="3">
    <source>
        <dbReference type="EMBL" id="TCZ71806.1"/>
    </source>
</evidence>
<evidence type="ECO:0000259" key="2">
    <source>
        <dbReference type="Pfam" id="PF24289"/>
    </source>
</evidence>
<reference evidence="3 4" key="1">
    <citation type="submission" date="2019-03" db="EMBL/GenBank/DDBJ databases">
        <authorList>
            <person name="Kim M.K.M."/>
        </authorList>
    </citation>
    <scope>NUCLEOTIDE SEQUENCE [LARGE SCALE GENOMIC DNA]</scope>
    <source>
        <strain evidence="3 4">17J68-15</strain>
    </source>
</reference>
<evidence type="ECO:0000256" key="1">
    <source>
        <dbReference type="SAM" id="SignalP"/>
    </source>
</evidence>
<keyword evidence="4" id="KW-1185">Reference proteome</keyword>
<dbReference type="EMBL" id="SKFH01000012">
    <property type="protein sequence ID" value="TCZ71806.1"/>
    <property type="molecule type" value="Genomic_DNA"/>
</dbReference>
<feature type="chain" id="PRO_5020738136" description="DUF7477 domain-containing protein" evidence="1">
    <location>
        <begin position="20"/>
        <end position="458"/>
    </location>
</feature>
<name>A0A4R4E3B8_9BACT</name>
<accession>A0A4R4E3B8</accession>
<proteinExistence type="predicted"/>
<evidence type="ECO:0000313" key="4">
    <source>
        <dbReference type="Proteomes" id="UP000295164"/>
    </source>
</evidence>
<dbReference type="Proteomes" id="UP000295164">
    <property type="component" value="Unassembled WGS sequence"/>
</dbReference>
<sequence length="458" mass="51866">MKKFFLPFLVLLLPVLAGAQSFRFACFYGTDARADALCMRMRSFSSTPAADAADAIRNILRPIGLAPNFVLVPCDNIENCAAVTLDDGFRYIVYDRNFMNAIANRAQTGWSHTAILAHEVGHHLQGHTTAGGGSLTQRRRQELEADEFSGFVLQKLGATLAEAQAAMQALPEPEDETRSDHPARWRRLAAIKAGYDRAAGVETPASTPAAPALPATRPANSEAPAVHSELDRHNIISSADFPTLGPAWQAGYQLSDAVWADGRWYAFLKRSRDTKNQALRLRNAFPADEIRSLWQQGRNVTRLDFYNNQWVLVMSEQTGNPDQRWRRRSYWPADEIRQAWNEGYYISEVTYGDGEYVLLFNDKASIGYEDQQYHSSTEFPEEKIRTLWDEGYRINVLKFLNNEWILVMTKYRGSTSVRQRWNRSDSFPLDVLLKNEGEGFLLRSAAFDGKHWAVVMDK</sequence>
<protein>
    <recommendedName>
        <fullName evidence="2">DUF7477 domain-containing protein</fullName>
    </recommendedName>
</protein>
<dbReference type="OrthoDB" id="1173761at2"/>
<dbReference type="RefSeq" id="WP_131851959.1">
    <property type="nucleotide sequence ID" value="NZ_SKFH01000012.1"/>
</dbReference>
<feature type="domain" description="DUF7477" evidence="2">
    <location>
        <begin position="307"/>
        <end position="410"/>
    </location>
</feature>
<keyword evidence="1" id="KW-0732">Signal</keyword>